<dbReference type="InterPro" id="IPR027417">
    <property type="entry name" value="P-loop_NTPase"/>
</dbReference>
<dbReference type="PRINTS" id="PR00449">
    <property type="entry name" value="RASTRNSFRMNG"/>
</dbReference>
<dbReference type="RefSeq" id="XP_022081076.1">
    <property type="nucleotide sequence ID" value="XM_022225384.1"/>
</dbReference>
<dbReference type="GO" id="GO:0003924">
    <property type="term" value="F:GTPase activity"/>
    <property type="evidence" value="ECO:0007669"/>
    <property type="project" value="InterPro"/>
</dbReference>
<dbReference type="GO" id="GO:0005525">
    <property type="term" value="F:GTP binding"/>
    <property type="evidence" value="ECO:0007669"/>
    <property type="project" value="UniProtKB-KW"/>
</dbReference>
<reference evidence="5" key="1">
    <citation type="submission" date="2025-08" db="UniProtKB">
        <authorList>
            <consortium name="RefSeq"/>
        </authorList>
    </citation>
    <scope>IDENTIFICATION</scope>
</reference>
<evidence type="ECO:0000313" key="5">
    <source>
        <dbReference type="RefSeq" id="XP_022081076.1"/>
    </source>
</evidence>
<protein>
    <submittedName>
        <fullName evidence="5">Ras-related protein Rab-7L1-like isoform X1</fullName>
    </submittedName>
</protein>
<dbReference type="PANTHER" id="PTHR47981:SF42">
    <property type="entry name" value="RAS-RELATED PROTEIN RAB-7L1-LIKE ISOFORM X1"/>
    <property type="match status" value="1"/>
</dbReference>
<keyword evidence="2" id="KW-0547">Nucleotide-binding</keyword>
<dbReference type="Gene3D" id="3.40.50.300">
    <property type="entry name" value="P-loop containing nucleotide triphosphate hydrolases"/>
    <property type="match status" value="1"/>
</dbReference>
<dbReference type="InterPro" id="IPR001806">
    <property type="entry name" value="Small_GTPase"/>
</dbReference>
<proteinExistence type="inferred from homology"/>
<dbReference type="SMART" id="SM00175">
    <property type="entry name" value="RAB"/>
    <property type="match status" value="1"/>
</dbReference>
<dbReference type="PANTHER" id="PTHR47981">
    <property type="entry name" value="RAB FAMILY"/>
    <property type="match status" value="1"/>
</dbReference>
<evidence type="ECO:0000256" key="1">
    <source>
        <dbReference type="ARBA" id="ARBA00006270"/>
    </source>
</evidence>
<dbReference type="SMART" id="SM00173">
    <property type="entry name" value="RAS"/>
    <property type="match status" value="1"/>
</dbReference>
<dbReference type="GO" id="GO:0005764">
    <property type="term" value="C:lysosome"/>
    <property type="evidence" value="ECO:0007669"/>
    <property type="project" value="TreeGrafter"/>
</dbReference>
<gene>
    <name evidence="5" type="primary">LOC110974059</name>
</gene>
<dbReference type="GO" id="GO:0090385">
    <property type="term" value="P:phagosome-lysosome fusion"/>
    <property type="evidence" value="ECO:0007669"/>
    <property type="project" value="TreeGrafter"/>
</dbReference>
<keyword evidence="4" id="KW-1185">Reference proteome</keyword>
<accession>A0A8B7XLT7</accession>
<evidence type="ECO:0000256" key="2">
    <source>
        <dbReference type="ARBA" id="ARBA00022741"/>
    </source>
</evidence>
<dbReference type="AlphaFoldDB" id="A0A8B7XLT7"/>
<comment type="similarity">
    <text evidence="1">Belongs to the small GTPase superfamily. Rab family.</text>
</comment>
<sequence>MAGLQKVNRFDSDQYSVVSGLAPNCHLNEPSPLREGYVRYGYCDYNTIQPLHESSERRLLVWSTGDFGLKRIRRSPTELVGLHIWDIAGQDAFRHLTRVFYRSASAAVVMFDLTSRRSFEHVKEWKQDLDAKVAMPDGSPVPCLLLGNKSDLDQYVVTDEEITLMSQDLNFVGWSKISVKDYVNIDQPMLFLVDVILARCYPTFQARRRSDPEEIDAREFADSIELSPRKEDRKTSTSCFCFY</sequence>
<evidence type="ECO:0000313" key="4">
    <source>
        <dbReference type="Proteomes" id="UP000694845"/>
    </source>
</evidence>
<dbReference type="Pfam" id="PF00071">
    <property type="entry name" value="Ras"/>
    <property type="match status" value="1"/>
</dbReference>
<name>A0A8B7XLT7_ACAPL</name>
<dbReference type="GO" id="GO:0045335">
    <property type="term" value="C:phagocytic vesicle"/>
    <property type="evidence" value="ECO:0007669"/>
    <property type="project" value="TreeGrafter"/>
</dbReference>
<dbReference type="GeneID" id="110974059"/>
<dbReference type="SUPFAM" id="SSF52540">
    <property type="entry name" value="P-loop containing nucleoside triphosphate hydrolases"/>
    <property type="match status" value="1"/>
</dbReference>
<dbReference type="GO" id="GO:0008333">
    <property type="term" value="P:endosome to lysosome transport"/>
    <property type="evidence" value="ECO:0007669"/>
    <property type="project" value="TreeGrafter"/>
</dbReference>
<dbReference type="KEGG" id="aplc:110974059"/>
<dbReference type="PROSITE" id="PS51421">
    <property type="entry name" value="RAS"/>
    <property type="match status" value="1"/>
</dbReference>
<dbReference type="OrthoDB" id="245989at2759"/>
<dbReference type="GO" id="GO:0005770">
    <property type="term" value="C:late endosome"/>
    <property type="evidence" value="ECO:0007669"/>
    <property type="project" value="TreeGrafter"/>
</dbReference>
<dbReference type="Proteomes" id="UP000694845">
    <property type="component" value="Unplaced"/>
</dbReference>
<organism evidence="4 5">
    <name type="scientific">Acanthaster planci</name>
    <name type="common">Crown-of-thorns starfish</name>
    <dbReference type="NCBI Taxonomy" id="133434"/>
    <lineage>
        <taxon>Eukaryota</taxon>
        <taxon>Metazoa</taxon>
        <taxon>Echinodermata</taxon>
        <taxon>Eleutherozoa</taxon>
        <taxon>Asterozoa</taxon>
        <taxon>Asteroidea</taxon>
        <taxon>Valvatacea</taxon>
        <taxon>Valvatida</taxon>
        <taxon>Acanthasteridae</taxon>
        <taxon>Acanthaster</taxon>
    </lineage>
</organism>
<evidence type="ECO:0000256" key="3">
    <source>
        <dbReference type="ARBA" id="ARBA00023134"/>
    </source>
</evidence>
<dbReference type="PROSITE" id="PS51419">
    <property type="entry name" value="RAB"/>
    <property type="match status" value="1"/>
</dbReference>
<keyword evidence="3" id="KW-0342">GTP-binding</keyword>